<organism evidence="3 4">
    <name type="scientific">Corynebacterium uropygiale</name>
    <dbReference type="NCBI Taxonomy" id="1775911"/>
    <lineage>
        <taxon>Bacteria</taxon>
        <taxon>Bacillati</taxon>
        <taxon>Actinomycetota</taxon>
        <taxon>Actinomycetes</taxon>
        <taxon>Mycobacteriales</taxon>
        <taxon>Corynebacteriaceae</taxon>
        <taxon>Corynebacterium</taxon>
    </lineage>
</organism>
<feature type="region of interest" description="Disordered" evidence="1">
    <location>
        <begin position="40"/>
        <end position="116"/>
    </location>
</feature>
<evidence type="ECO:0000259" key="2">
    <source>
        <dbReference type="Pfam" id="PF24837"/>
    </source>
</evidence>
<evidence type="ECO:0000313" key="3">
    <source>
        <dbReference type="EMBL" id="MCF4005978.1"/>
    </source>
</evidence>
<reference evidence="3" key="1">
    <citation type="submission" date="2022-01" db="EMBL/GenBank/DDBJ databases">
        <title>Corynebacterium sp. nov isolated from isolated from the feces of the greater white-fronted geese (Anser albifrons) at Poyang Lake, PR China.</title>
        <authorList>
            <person name="Liu Q."/>
        </authorList>
    </citation>
    <scope>NUCLEOTIDE SEQUENCE</scope>
    <source>
        <strain evidence="3">JCM 32435</strain>
    </source>
</reference>
<feature type="domain" description="AMIN-like" evidence="2">
    <location>
        <begin position="119"/>
        <end position="242"/>
    </location>
</feature>
<dbReference type="AlphaFoldDB" id="A0A9X1QQI7"/>
<name>A0A9X1QQI7_9CORY</name>
<keyword evidence="4" id="KW-1185">Reference proteome</keyword>
<dbReference type="Proteomes" id="UP001139336">
    <property type="component" value="Unassembled WGS sequence"/>
</dbReference>
<gene>
    <name evidence="3" type="ORF">L1O03_02145</name>
</gene>
<dbReference type="InterPro" id="IPR056303">
    <property type="entry name" value="AMIN-like"/>
</dbReference>
<dbReference type="Pfam" id="PF24837">
    <property type="entry name" value="AMIN-like"/>
    <property type="match status" value="1"/>
</dbReference>
<evidence type="ECO:0000313" key="4">
    <source>
        <dbReference type="Proteomes" id="UP001139336"/>
    </source>
</evidence>
<dbReference type="EMBL" id="JAKGSI010000001">
    <property type="protein sequence ID" value="MCF4005978.1"/>
    <property type="molecule type" value="Genomic_DNA"/>
</dbReference>
<accession>A0A9X1QQI7</accession>
<protein>
    <recommendedName>
        <fullName evidence="2">AMIN-like domain-containing protein</fullName>
    </recommendedName>
</protein>
<evidence type="ECO:0000256" key="1">
    <source>
        <dbReference type="SAM" id="MobiDB-lite"/>
    </source>
</evidence>
<dbReference type="RefSeq" id="WP_236117763.1">
    <property type="nucleotide sequence ID" value="NZ_JAKGSI010000001.1"/>
</dbReference>
<sequence>MKNVSRLVPLSPAGRVPRSRRRSLLLLSLLSATAVGLGACHATEDSSPTPRDSATLAPLEESQESQSNPVIASKDPVPTSSPEDEELTRGSSSQAGHTPLGDANTAMKTQRPEAPGRLAVTKVRVGAHDGFDRVVFDLSGDGHPGWHIDYDTHPAQQGSGHCMEYEGTIALNVNIDNTTYPYELGLDDPHIQSVPGVGEVVEIISAGVFEGRSQFIIGLRAKHPYVVKVLDNPTRLVIDVTHDPTR</sequence>
<proteinExistence type="predicted"/>
<comment type="caution">
    <text evidence="3">The sequence shown here is derived from an EMBL/GenBank/DDBJ whole genome shotgun (WGS) entry which is preliminary data.</text>
</comment>